<evidence type="ECO:0000313" key="2">
    <source>
        <dbReference type="Proteomes" id="UP000177588"/>
    </source>
</evidence>
<dbReference type="Proteomes" id="UP000177588">
    <property type="component" value="Unassembled WGS sequence"/>
</dbReference>
<dbReference type="AlphaFoldDB" id="A0A1G1WFR4"/>
<dbReference type="SUPFAM" id="SSF49899">
    <property type="entry name" value="Concanavalin A-like lectins/glucanases"/>
    <property type="match status" value="1"/>
</dbReference>
<evidence type="ECO:0008006" key="3">
    <source>
        <dbReference type="Google" id="ProtNLM"/>
    </source>
</evidence>
<dbReference type="InterPro" id="IPR013320">
    <property type="entry name" value="ConA-like_dom_sf"/>
</dbReference>
<accession>A0A1G1WFR4</accession>
<evidence type="ECO:0000313" key="1">
    <source>
        <dbReference type="EMBL" id="OGY26504.1"/>
    </source>
</evidence>
<name>A0A1G1WFR4_9BACT</name>
<comment type="caution">
    <text evidence="1">The sequence shown here is derived from an EMBL/GenBank/DDBJ whole genome shotgun (WGS) entry which is preliminary data.</text>
</comment>
<dbReference type="EMBL" id="MHCT01000006">
    <property type="protein sequence ID" value="OGY26504.1"/>
    <property type="molecule type" value="Genomic_DNA"/>
</dbReference>
<dbReference type="Gene3D" id="2.60.120.200">
    <property type="match status" value="1"/>
</dbReference>
<protein>
    <recommendedName>
        <fullName evidence="3">LamG-like jellyroll fold domain-containing protein</fullName>
    </recommendedName>
</protein>
<organism evidence="1 2">
    <name type="scientific">Candidatus Woykebacteria bacterium RBG_16_44_10</name>
    <dbReference type="NCBI Taxonomy" id="1802597"/>
    <lineage>
        <taxon>Bacteria</taxon>
        <taxon>Candidatus Woykeibacteriota</taxon>
    </lineage>
</organism>
<proteinExistence type="predicted"/>
<reference evidence="1 2" key="1">
    <citation type="journal article" date="2016" name="Nat. Commun.">
        <title>Thousands of microbial genomes shed light on interconnected biogeochemical processes in an aquifer system.</title>
        <authorList>
            <person name="Anantharaman K."/>
            <person name="Brown C.T."/>
            <person name="Hug L.A."/>
            <person name="Sharon I."/>
            <person name="Castelle C.J."/>
            <person name="Probst A.J."/>
            <person name="Thomas B.C."/>
            <person name="Singh A."/>
            <person name="Wilkins M.J."/>
            <person name="Karaoz U."/>
            <person name="Brodie E.L."/>
            <person name="Williams K.H."/>
            <person name="Hubbard S.S."/>
            <person name="Banfield J.F."/>
        </authorList>
    </citation>
    <scope>NUCLEOTIDE SEQUENCE [LARGE SCALE GENOMIC DNA]</scope>
</reference>
<sequence length="164" mass="16954">MPGVLPDGSDDQYAVASGATLTDATIFAVFNQTANAGAKVVVGGALNGSLWFGTDFDERGYLGVAAVSTIAKTTSVAPVGSAMLLTGQYTSAGSSAILRVNRVDDTGTVTAQTISTANDTVIARGASSNTFNGTIYEIVFYNRLLSTAEIALVENYLKAKWNTP</sequence>
<gene>
    <name evidence="1" type="ORF">A2Z24_00850</name>
</gene>